<organism evidence="2 3">
    <name type="scientific">Moraxella lacunata</name>
    <dbReference type="NCBI Taxonomy" id="477"/>
    <lineage>
        <taxon>Bacteria</taxon>
        <taxon>Pseudomonadati</taxon>
        <taxon>Pseudomonadota</taxon>
        <taxon>Gammaproteobacteria</taxon>
        <taxon>Moraxellales</taxon>
        <taxon>Moraxellaceae</taxon>
        <taxon>Moraxella</taxon>
    </lineage>
</organism>
<sequence length="63" mass="7224">MGLTPKPKGRKSVSNSNKTKSTSKVNLQDDDYAKLLKRLAYLEAENDYLKKLDALIRQKEQNK</sequence>
<evidence type="ECO:0000256" key="1">
    <source>
        <dbReference type="SAM" id="MobiDB-lite"/>
    </source>
</evidence>
<dbReference type="Proteomes" id="UP000254437">
    <property type="component" value="Unassembled WGS sequence"/>
</dbReference>
<evidence type="ECO:0000313" key="2">
    <source>
        <dbReference type="EMBL" id="STZ63448.1"/>
    </source>
</evidence>
<name>A0A378TRL4_MORLA</name>
<protein>
    <submittedName>
        <fullName evidence="2">Uncharacterized protein</fullName>
    </submittedName>
</protein>
<feature type="region of interest" description="Disordered" evidence="1">
    <location>
        <begin position="1"/>
        <end position="27"/>
    </location>
</feature>
<feature type="compositionally biased region" description="Low complexity" evidence="1">
    <location>
        <begin position="12"/>
        <end position="26"/>
    </location>
</feature>
<dbReference type="EMBL" id="UGQU01000003">
    <property type="protein sequence ID" value="STZ63448.1"/>
    <property type="molecule type" value="Genomic_DNA"/>
</dbReference>
<reference evidence="2 3" key="1">
    <citation type="submission" date="2018-06" db="EMBL/GenBank/DDBJ databases">
        <authorList>
            <consortium name="Pathogen Informatics"/>
            <person name="Doyle S."/>
        </authorList>
    </citation>
    <scope>NUCLEOTIDE SEQUENCE [LARGE SCALE GENOMIC DNA]</scope>
    <source>
        <strain evidence="2 3">NCTC10359</strain>
    </source>
</reference>
<gene>
    <name evidence="2" type="ORF">NCTC10359_01879</name>
</gene>
<evidence type="ECO:0000313" key="3">
    <source>
        <dbReference type="Proteomes" id="UP000254437"/>
    </source>
</evidence>
<proteinExistence type="predicted"/>
<dbReference type="AlphaFoldDB" id="A0A378TRL4"/>
<accession>A0A378TRL4</accession>